<dbReference type="Pfam" id="PF00583">
    <property type="entry name" value="Acetyltransf_1"/>
    <property type="match status" value="1"/>
</dbReference>
<comment type="caution">
    <text evidence="2">The sequence shown here is derived from an EMBL/GenBank/DDBJ whole genome shotgun (WGS) entry which is preliminary data.</text>
</comment>
<dbReference type="Gene3D" id="3.40.630.30">
    <property type="match status" value="1"/>
</dbReference>
<dbReference type="CDD" id="cd04301">
    <property type="entry name" value="NAT_SF"/>
    <property type="match status" value="1"/>
</dbReference>
<keyword evidence="3" id="KW-1185">Reference proteome</keyword>
<name>A0A9P9FLA8_9HYPO</name>
<dbReference type="Proteomes" id="UP000738349">
    <property type="component" value="Unassembled WGS sequence"/>
</dbReference>
<dbReference type="EMBL" id="JAGMUV010000003">
    <property type="protein sequence ID" value="KAH7165490.1"/>
    <property type="molecule type" value="Genomic_DNA"/>
</dbReference>
<proteinExistence type="predicted"/>
<evidence type="ECO:0000313" key="2">
    <source>
        <dbReference type="EMBL" id="KAH7165490.1"/>
    </source>
</evidence>
<evidence type="ECO:0000259" key="1">
    <source>
        <dbReference type="PROSITE" id="PS51186"/>
    </source>
</evidence>
<dbReference type="PROSITE" id="PS51186">
    <property type="entry name" value="GNAT"/>
    <property type="match status" value="1"/>
</dbReference>
<evidence type="ECO:0000313" key="3">
    <source>
        <dbReference type="Proteomes" id="UP000738349"/>
    </source>
</evidence>
<dbReference type="InterPro" id="IPR000182">
    <property type="entry name" value="GNAT_dom"/>
</dbReference>
<accession>A0A9P9FLA8</accession>
<dbReference type="GO" id="GO:0016747">
    <property type="term" value="F:acyltransferase activity, transferring groups other than amino-acyl groups"/>
    <property type="evidence" value="ECO:0007669"/>
    <property type="project" value="InterPro"/>
</dbReference>
<dbReference type="PANTHER" id="PTHR42791:SF1">
    <property type="entry name" value="N-ACETYLTRANSFERASE DOMAIN-CONTAINING PROTEIN"/>
    <property type="match status" value="1"/>
</dbReference>
<feature type="domain" description="N-acetyltransferase" evidence="1">
    <location>
        <begin position="103"/>
        <end position="238"/>
    </location>
</feature>
<dbReference type="OrthoDB" id="544277at2759"/>
<sequence>MEKNQKMNGKMPLADWRRHSLVPPTWEDTVRVVGIDESAAAGRSLAHSFATDPMSRYVLDGDDMAGYSDEHKWKLHVDIMTYMVAAHVYKGVVTAIGPDYDAVALWLPPGKNMEDWLTTLRSGMWRLWYQLSAEGRKRYFDEMIPVLSHTKEEVMADRDTECYYLVYLGTKPNARGKGYAGKLIRDMIEKADAEQRPVYLESSNERTNAFYAKFGFEVKRDVAFERGRDPVQLHIMVREPQAPKPTYSAASVVLLPALGGVKV</sequence>
<dbReference type="SUPFAM" id="SSF55729">
    <property type="entry name" value="Acyl-CoA N-acyltransferases (Nat)"/>
    <property type="match status" value="1"/>
</dbReference>
<protein>
    <recommendedName>
        <fullName evidence="1">N-acetyltransferase domain-containing protein</fullName>
    </recommendedName>
</protein>
<dbReference type="InterPro" id="IPR052523">
    <property type="entry name" value="Trichothecene_AcTrans"/>
</dbReference>
<dbReference type="PANTHER" id="PTHR42791">
    <property type="entry name" value="GNAT FAMILY ACETYLTRANSFERASE"/>
    <property type="match status" value="1"/>
</dbReference>
<reference evidence="2" key="1">
    <citation type="journal article" date="2021" name="Nat. Commun.">
        <title>Genetic determinants of endophytism in the Arabidopsis root mycobiome.</title>
        <authorList>
            <person name="Mesny F."/>
            <person name="Miyauchi S."/>
            <person name="Thiergart T."/>
            <person name="Pickel B."/>
            <person name="Atanasova L."/>
            <person name="Karlsson M."/>
            <person name="Huettel B."/>
            <person name="Barry K.W."/>
            <person name="Haridas S."/>
            <person name="Chen C."/>
            <person name="Bauer D."/>
            <person name="Andreopoulos W."/>
            <person name="Pangilinan J."/>
            <person name="LaButti K."/>
            <person name="Riley R."/>
            <person name="Lipzen A."/>
            <person name="Clum A."/>
            <person name="Drula E."/>
            <person name="Henrissat B."/>
            <person name="Kohler A."/>
            <person name="Grigoriev I.V."/>
            <person name="Martin F.M."/>
            <person name="Hacquard S."/>
        </authorList>
    </citation>
    <scope>NUCLEOTIDE SEQUENCE</scope>
    <source>
        <strain evidence="2">MPI-CAGE-AT-0147</strain>
    </source>
</reference>
<gene>
    <name evidence="2" type="ORF">EDB81DRAFT_255201</name>
</gene>
<organism evidence="2 3">
    <name type="scientific">Dactylonectria macrodidyma</name>
    <dbReference type="NCBI Taxonomy" id="307937"/>
    <lineage>
        <taxon>Eukaryota</taxon>
        <taxon>Fungi</taxon>
        <taxon>Dikarya</taxon>
        <taxon>Ascomycota</taxon>
        <taxon>Pezizomycotina</taxon>
        <taxon>Sordariomycetes</taxon>
        <taxon>Hypocreomycetidae</taxon>
        <taxon>Hypocreales</taxon>
        <taxon>Nectriaceae</taxon>
        <taxon>Dactylonectria</taxon>
    </lineage>
</organism>
<dbReference type="InterPro" id="IPR016181">
    <property type="entry name" value="Acyl_CoA_acyltransferase"/>
</dbReference>
<dbReference type="AlphaFoldDB" id="A0A9P9FLA8"/>